<evidence type="ECO:0000256" key="1">
    <source>
        <dbReference type="SAM" id="MobiDB-lite"/>
    </source>
</evidence>
<dbReference type="Proteomes" id="UP000651452">
    <property type="component" value="Unassembled WGS sequence"/>
</dbReference>
<feature type="compositionally biased region" description="Polar residues" evidence="1">
    <location>
        <begin position="73"/>
        <end position="82"/>
    </location>
</feature>
<feature type="compositionally biased region" description="Low complexity" evidence="1">
    <location>
        <begin position="323"/>
        <end position="332"/>
    </location>
</feature>
<organism evidence="2 3">
    <name type="scientific">Ascochyta lentis</name>
    <dbReference type="NCBI Taxonomy" id="205686"/>
    <lineage>
        <taxon>Eukaryota</taxon>
        <taxon>Fungi</taxon>
        <taxon>Dikarya</taxon>
        <taxon>Ascomycota</taxon>
        <taxon>Pezizomycotina</taxon>
        <taxon>Dothideomycetes</taxon>
        <taxon>Pleosporomycetidae</taxon>
        <taxon>Pleosporales</taxon>
        <taxon>Pleosporineae</taxon>
        <taxon>Didymellaceae</taxon>
        <taxon>Ascochyta</taxon>
    </lineage>
</organism>
<name>A0A8H7MLU4_9PLEO</name>
<protein>
    <submittedName>
        <fullName evidence="2">Uncharacterized protein</fullName>
    </submittedName>
</protein>
<dbReference type="AlphaFoldDB" id="A0A8H7MLU4"/>
<feature type="compositionally biased region" description="Acidic residues" evidence="1">
    <location>
        <begin position="333"/>
        <end position="343"/>
    </location>
</feature>
<dbReference type="EMBL" id="RZGK01000003">
    <property type="protein sequence ID" value="KAF9700433.1"/>
    <property type="molecule type" value="Genomic_DNA"/>
</dbReference>
<accession>A0A8H7MLU4</accession>
<feature type="compositionally biased region" description="Basic and acidic residues" evidence="1">
    <location>
        <begin position="402"/>
        <end position="433"/>
    </location>
</feature>
<feature type="compositionally biased region" description="Acidic residues" evidence="1">
    <location>
        <begin position="54"/>
        <end position="70"/>
    </location>
</feature>
<evidence type="ECO:0000313" key="3">
    <source>
        <dbReference type="Proteomes" id="UP000651452"/>
    </source>
</evidence>
<dbReference type="OrthoDB" id="3797649at2759"/>
<evidence type="ECO:0000313" key="2">
    <source>
        <dbReference type="EMBL" id="KAF9700433.1"/>
    </source>
</evidence>
<feature type="compositionally biased region" description="Basic and acidic residues" evidence="1">
    <location>
        <begin position="381"/>
        <end position="392"/>
    </location>
</feature>
<feature type="compositionally biased region" description="Polar residues" evidence="1">
    <location>
        <begin position="91"/>
        <end position="100"/>
    </location>
</feature>
<feature type="compositionally biased region" description="Basic and acidic residues" evidence="1">
    <location>
        <begin position="146"/>
        <end position="195"/>
    </location>
</feature>
<reference evidence="2" key="2">
    <citation type="submission" date="2020-09" db="EMBL/GenBank/DDBJ databases">
        <title>Reference genome assembly for Australian Ascochyta lentis isolate Al4.</title>
        <authorList>
            <person name="Lee R.C."/>
            <person name="Farfan-Caceres L.M."/>
            <person name="Debler J.W."/>
            <person name="Williams A.H."/>
            <person name="Henares B.M."/>
        </authorList>
    </citation>
    <scope>NUCLEOTIDE SEQUENCE</scope>
    <source>
        <strain evidence="2">Al4</strain>
    </source>
</reference>
<gene>
    <name evidence="2" type="ORF">EKO04_001629</name>
</gene>
<sequence length="512" mass="57366">MASYFDLPARSDAPTAVHVLKEERGEQQGSSLLSPQVSRILDDLQFDNKSSSSDGDEEDNSSTSESDEESGLPNDNSKTDYSFTRKVRQGPLSTGSTAHGSKTLVKPAPKHIRTSPKTATGEESSKSPRSHMTRFQSLRSTLFQSHIEDSMKKCHQEAQSREEAATNWKAQHEKRQGYNRPHTPEKTPHEKDGFGRRVGMRIHRLTSKDPPTMASIEENTGNLMRRESTASDDENELHGQPWKPRQSYESSINHSDVDELVRWVSRRDPPSDGELRTSTVKSSKKEDSGHESLGHSDIDELVRHASRKSISTEPIVQIHTGYSDESTASDSEQSQEDDEQEEDILSRWVSRRDGANAGPIRQQPSALQLEEDTENESDVPEIGRWKTHHDDTSGESIAGSDIAKKDDISVLEAKRGRSRERSPKFEGKGHLQEDDVDDLVRWVSRRDSKQQSNPDIQNEVLELQSQEDEKAQQVGMTVGNRSLAPEDIDDLLAHVRGRQMSGLNTSITPVHI</sequence>
<feature type="compositionally biased region" description="Polar residues" evidence="1">
    <location>
        <begin position="133"/>
        <end position="144"/>
    </location>
</feature>
<feature type="compositionally biased region" description="Basic and acidic residues" evidence="1">
    <location>
        <begin position="255"/>
        <end position="275"/>
    </location>
</feature>
<feature type="region of interest" description="Disordered" evidence="1">
    <location>
        <begin position="22"/>
        <end position="433"/>
    </location>
</feature>
<proteinExistence type="predicted"/>
<reference evidence="2" key="1">
    <citation type="submission" date="2018-12" db="EMBL/GenBank/DDBJ databases">
        <authorList>
            <person name="Syme R.A."/>
            <person name="Farfan-Caceres L."/>
            <person name="Lichtenzveig J."/>
        </authorList>
    </citation>
    <scope>NUCLEOTIDE SEQUENCE</scope>
    <source>
        <strain evidence="2">Al4</strain>
    </source>
</reference>
<feature type="compositionally biased region" description="Acidic residues" evidence="1">
    <location>
        <begin position="369"/>
        <end position="379"/>
    </location>
</feature>
<comment type="caution">
    <text evidence="2">The sequence shown here is derived from an EMBL/GenBank/DDBJ whole genome shotgun (WGS) entry which is preliminary data.</text>
</comment>
<feature type="compositionally biased region" description="Basic and acidic residues" evidence="1">
    <location>
        <begin position="283"/>
        <end position="303"/>
    </location>
</feature>
<feature type="compositionally biased region" description="Polar residues" evidence="1">
    <location>
        <begin position="27"/>
        <end position="37"/>
    </location>
</feature>
<keyword evidence="3" id="KW-1185">Reference proteome</keyword>